<keyword evidence="11 13" id="KW-0808">Transferase</keyword>
<dbReference type="SMART" id="SM00876">
    <property type="entry name" value="BATS"/>
    <property type="match status" value="1"/>
</dbReference>
<feature type="binding site" evidence="11">
    <location>
        <position position="149"/>
    </location>
    <ligand>
        <name>[4Fe-4S] cluster</name>
        <dbReference type="ChEBI" id="CHEBI:49883"/>
        <note>4Fe-4S-S-AdoMet</note>
    </ligand>
</feature>
<evidence type="ECO:0000313" key="13">
    <source>
        <dbReference type="EMBL" id="WXK40484.1"/>
    </source>
</evidence>
<dbReference type="HAMAP" id="MF_01694">
    <property type="entry name" value="BioB"/>
    <property type="match status" value="1"/>
</dbReference>
<dbReference type="CDD" id="cd01335">
    <property type="entry name" value="Radical_SAM"/>
    <property type="match status" value="1"/>
</dbReference>
<dbReference type="SFLD" id="SFLDG01278">
    <property type="entry name" value="biotin_synthase_like"/>
    <property type="match status" value="1"/>
</dbReference>
<dbReference type="SFLD" id="SFLDS00029">
    <property type="entry name" value="Radical_SAM"/>
    <property type="match status" value="1"/>
</dbReference>
<evidence type="ECO:0000313" key="14">
    <source>
        <dbReference type="Proteomes" id="UP001493153"/>
    </source>
</evidence>
<evidence type="ECO:0000256" key="6">
    <source>
        <dbReference type="ARBA" id="ARBA00022723"/>
    </source>
</evidence>
<keyword evidence="8 11" id="KW-0408">Iron</keyword>
<feature type="domain" description="Radical SAM core" evidence="12">
    <location>
        <begin position="130"/>
        <end position="357"/>
    </location>
</feature>
<keyword evidence="4 11" id="KW-0949">S-adenosyl-L-methionine</keyword>
<comment type="subunit">
    <text evidence="11">Homodimer.</text>
</comment>
<keyword evidence="6 11" id="KW-0479">Metal-binding</keyword>
<feature type="binding site" evidence="11">
    <location>
        <position position="352"/>
    </location>
    <ligand>
        <name>[2Fe-2S] cluster</name>
        <dbReference type="ChEBI" id="CHEBI:190135"/>
    </ligand>
</feature>
<feature type="binding site" evidence="11">
    <location>
        <position position="145"/>
    </location>
    <ligand>
        <name>[4Fe-4S] cluster</name>
        <dbReference type="ChEBI" id="CHEBI:49883"/>
        <note>4Fe-4S-S-AdoMet</note>
    </ligand>
</feature>
<accession>A0ABZ2Q781</accession>
<comment type="function">
    <text evidence="11">Catalyzes the conversion of dethiobiotin (DTB) to biotin by the insertion of a sulfur atom into dethiobiotin via a radical-based mechanism.</text>
</comment>
<dbReference type="InterPro" id="IPR002684">
    <property type="entry name" value="Biotin_synth/BioAB"/>
</dbReference>
<comment type="caution">
    <text evidence="11">Lacks conserved residue(s) required for the propagation of feature annotation.</text>
</comment>
<feature type="binding site" evidence="11">
    <location>
        <position position="152"/>
    </location>
    <ligand>
        <name>[4Fe-4S] cluster</name>
        <dbReference type="ChEBI" id="CHEBI:49883"/>
        <note>4Fe-4S-S-AdoMet</note>
    </ligand>
</feature>
<evidence type="ECO:0000256" key="7">
    <source>
        <dbReference type="ARBA" id="ARBA00022756"/>
    </source>
</evidence>
<feature type="binding site" evidence="11">
    <location>
        <position position="220"/>
    </location>
    <ligand>
        <name>[2Fe-2S] cluster</name>
        <dbReference type="ChEBI" id="CHEBI:190135"/>
    </ligand>
</feature>
<name>A0ABZ2Q781_9BURK</name>
<dbReference type="Pfam" id="PF06968">
    <property type="entry name" value="BATS"/>
    <property type="match status" value="1"/>
</dbReference>
<sequence>MAENYTPLVNLLTESDNRRCLIRTPWETGPCASIRAHSSGFDKNGDRPMTVIPSAAHTGLPASIARGGSDTRALADISTAEVERSITTDITRDQHPMRWSTYDIAALYELPLGDLLLRAQQTHRDHFDPNAIELSTQLSIRNTGCEEDCVRCPSSAHHGTELKAAPLVSLHEVLSAARAAKESGASRFYMSAAWRNLKPRHLDKILEMIRGVKALGLETCATLGMLDDEQAKALHDAGLDYYNHNLDTSPEFYGQIISTRTYQDRLDTLERVRNAGIAVCCGGIIGLGESRRDRAGLIAQLANMAPYPESVPINGLMRVEGTPQVDATALDPFEFVRTIAIARMTMPTAVIRLSAGREHMNDALQALCFFAGANAVLYSDPFMEPDHLLRVKDRALFTRLGLHIA</sequence>
<evidence type="ECO:0000256" key="11">
    <source>
        <dbReference type="HAMAP-Rule" id="MF_01694"/>
    </source>
</evidence>
<dbReference type="EMBL" id="CP062176">
    <property type="protein sequence ID" value="WXK40484.1"/>
    <property type="molecule type" value="Genomic_DNA"/>
</dbReference>
<evidence type="ECO:0000256" key="4">
    <source>
        <dbReference type="ARBA" id="ARBA00022691"/>
    </source>
</evidence>
<comment type="cofactor">
    <cofactor evidence="11">
        <name>[2Fe-2S] cluster</name>
        <dbReference type="ChEBI" id="CHEBI:190135"/>
    </cofactor>
    <text evidence="11">Binds 1 [2Fe-2S] cluster. The cluster is coordinated with 3 cysteines and 1 arginine.</text>
</comment>
<evidence type="ECO:0000256" key="1">
    <source>
        <dbReference type="ARBA" id="ARBA00004942"/>
    </source>
</evidence>
<comment type="catalytic activity">
    <reaction evidence="10 11">
        <text>(4R,5S)-dethiobiotin + (sulfur carrier)-SH + 2 reduced [2Fe-2S]-[ferredoxin] + 2 S-adenosyl-L-methionine = (sulfur carrier)-H + biotin + 2 5'-deoxyadenosine + 2 L-methionine + 2 oxidized [2Fe-2S]-[ferredoxin]</text>
        <dbReference type="Rhea" id="RHEA:22060"/>
        <dbReference type="Rhea" id="RHEA-COMP:10000"/>
        <dbReference type="Rhea" id="RHEA-COMP:10001"/>
        <dbReference type="Rhea" id="RHEA-COMP:14737"/>
        <dbReference type="Rhea" id="RHEA-COMP:14739"/>
        <dbReference type="ChEBI" id="CHEBI:17319"/>
        <dbReference type="ChEBI" id="CHEBI:29917"/>
        <dbReference type="ChEBI" id="CHEBI:33737"/>
        <dbReference type="ChEBI" id="CHEBI:33738"/>
        <dbReference type="ChEBI" id="CHEBI:57586"/>
        <dbReference type="ChEBI" id="CHEBI:57844"/>
        <dbReference type="ChEBI" id="CHEBI:59789"/>
        <dbReference type="ChEBI" id="CHEBI:64428"/>
        <dbReference type="ChEBI" id="CHEBI:149473"/>
        <dbReference type="EC" id="2.8.1.6"/>
    </reaction>
</comment>
<dbReference type="PANTHER" id="PTHR22976:SF2">
    <property type="entry name" value="BIOTIN SYNTHASE, MITOCHONDRIAL"/>
    <property type="match status" value="1"/>
</dbReference>
<dbReference type="SUPFAM" id="SSF102114">
    <property type="entry name" value="Radical SAM enzymes"/>
    <property type="match status" value="1"/>
</dbReference>
<dbReference type="InterPro" id="IPR010722">
    <property type="entry name" value="BATS_dom"/>
</dbReference>
<dbReference type="InterPro" id="IPR013785">
    <property type="entry name" value="Aldolase_TIM"/>
</dbReference>
<keyword evidence="5 11" id="KW-0001">2Fe-2S</keyword>
<proteinExistence type="inferred from homology"/>
<evidence type="ECO:0000259" key="12">
    <source>
        <dbReference type="PROSITE" id="PS51918"/>
    </source>
</evidence>
<dbReference type="SMART" id="SM00729">
    <property type="entry name" value="Elp3"/>
    <property type="match status" value="1"/>
</dbReference>
<dbReference type="NCBIfam" id="TIGR00433">
    <property type="entry name" value="bioB"/>
    <property type="match status" value="1"/>
</dbReference>
<dbReference type="Pfam" id="PF04055">
    <property type="entry name" value="Radical_SAM"/>
    <property type="match status" value="1"/>
</dbReference>
<dbReference type="InterPro" id="IPR007197">
    <property type="entry name" value="rSAM"/>
</dbReference>
<evidence type="ECO:0000256" key="2">
    <source>
        <dbReference type="ARBA" id="ARBA00012236"/>
    </source>
</evidence>
<keyword evidence="3 11" id="KW-0004">4Fe-4S</keyword>
<dbReference type="GO" id="GO:0004076">
    <property type="term" value="F:biotin synthase activity"/>
    <property type="evidence" value="ECO:0007669"/>
    <property type="project" value="UniProtKB-EC"/>
</dbReference>
<dbReference type="PROSITE" id="PS51918">
    <property type="entry name" value="RADICAL_SAM"/>
    <property type="match status" value="1"/>
</dbReference>
<reference evidence="13 14" key="1">
    <citation type="submission" date="2020-09" db="EMBL/GenBank/DDBJ databases">
        <title>Genome sequences of Mycetohabitans spp.</title>
        <authorList>
            <person name="Carter M.E."/>
            <person name="Carpenter S.C.D."/>
            <person name="Bogdanove A.J."/>
        </authorList>
    </citation>
    <scope>NUCLEOTIDE SEQUENCE [LARGE SCALE GENOMIC DNA]</scope>
    <source>
        <strain evidence="13 14">B12</strain>
    </source>
</reference>
<evidence type="ECO:0000256" key="3">
    <source>
        <dbReference type="ARBA" id="ARBA00022485"/>
    </source>
</evidence>
<dbReference type="Gene3D" id="3.20.20.70">
    <property type="entry name" value="Aldolase class I"/>
    <property type="match status" value="1"/>
</dbReference>
<dbReference type="InterPro" id="IPR006638">
    <property type="entry name" value="Elp3/MiaA/NifB-like_rSAM"/>
</dbReference>
<evidence type="ECO:0000256" key="5">
    <source>
        <dbReference type="ARBA" id="ARBA00022714"/>
    </source>
</evidence>
<dbReference type="PANTHER" id="PTHR22976">
    <property type="entry name" value="BIOTIN SYNTHASE"/>
    <property type="match status" value="1"/>
</dbReference>
<protein>
    <recommendedName>
        <fullName evidence="2 11">Biotin synthase</fullName>
        <ecNumber evidence="2 11">2.8.1.6</ecNumber>
    </recommendedName>
</protein>
<dbReference type="EC" id="2.8.1.6" evidence="2 11"/>
<organism evidence="13 14">
    <name type="scientific">Mycetohabitans rhizoxinica</name>
    <dbReference type="NCBI Taxonomy" id="412963"/>
    <lineage>
        <taxon>Bacteria</taxon>
        <taxon>Pseudomonadati</taxon>
        <taxon>Pseudomonadota</taxon>
        <taxon>Betaproteobacteria</taxon>
        <taxon>Burkholderiales</taxon>
        <taxon>Burkholderiaceae</taxon>
        <taxon>Mycetohabitans</taxon>
    </lineage>
</organism>
<evidence type="ECO:0000256" key="9">
    <source>
        <dbReference type="ARBA" id="ARBA00023014"/>
    </source>
</evidence>
<keyword evidence="14" id="KW-1185">Reference proteome</keyword>
<feature type="binding site" evidence="11">
    <location>
        <position position="280"/>
    </location>
    <ligand>
        <name>[2Fe-2S] cluster</name>
        <dbReference type="ChEBI" id="CHEBI:190135"/>
    </ligand>
</feature>
<dbReference type="Proteomes" id="UP001493153">
    <property type="component" value="Chromosome"/>
</dbReference>
<keyword evidence="7 11" id="KW-0093">Biotin biosynthesis</keyword>
<dbReference type="InterPro" id="IPR058240">
    <property type="entry name" value="rSAM_sf"/>
</dbReference>
<gene>
    <name evidence="11 13" type="primary">bioB</name>
    <name evidence="13" type="ORF">IHE29_14905</name>
</gene>
<comment type="similarity">
    <text evidence="11">Belongs to the radical SAM superfamily. Biotin synthase family.</text>
</comment>
<dbReference type="SFLD" id="SFLDG01060">
    <property type="entry name" value="BATS_domain_containing"/>
    <property type="match status" value="1"/>
</dbReference>
<evidence type="ECO:0000256" key="10">
    <source>
        <dbReference type="ARBA" id="ARBA00051157"/>
    </source>
</evidence>
<evidence type="ECO:0000256" key="8">
    <source>
        <dbReference type="ARBA" id="ARBA00023004"/>
    </source>
</evidence>
<comment type="pathway">
    <text evidence="1 11">Cofactor biosynthesis; biotin biosynthesis; biotin from 7,8-diaminononanoate: step 2/2.</text>
</comment>
<comment type="cofactor">
    <cofactor evidence="11">
        <name>[4Fe-4S] cluster</name>
        <dbReference type="ChEBI" id="CHEBI:49883"/>
    </cofactor>
    <text evidence="11">Binds 1 [4Fe-4S] cluster. The cluster is coordinated with 3 cysteines and an exchangeable S-adenosyl-L-methionine.</text>
</comment>
<keyword evidence="9 11" id="KW-0411">Iron-sulfur</keyword>